<reference evidence="2 3" key="1">
    <citation type="submission" date="2018-11" db="EMBL/GenBank/DDBJ databases">
        <authorList>
            <consortium name="Pathogen Informatics"/>
        </authorList>
    </citation>
    <scope>NUCLEOTIDE SEQUENCE [LARGE SCALE GENOMIC DNA]</scope>
</reference>
<organism evidence="2 3">
    <name type="scientific">Strongylus vulgaris</name>
    <name type="common">Blood worm</name>
    <dbReference type="NCBI Taxonomy" id="40348"/>
    <lineage>
        <taxon>Eukaryota</taxon>
        <taxon>Metazoa</taxon>
        <taxon>Ecdysozoa</taxon>
        <taxon>Nematoda</taxon>
        <taxon>Chromadorea</taxon>
        <taxon>Rhabditida</taxon>
        <taxon>Rhabditina</taxon>
        <taxon>Rhabditomorpha</taxon>
        <taxon>Strongyloidea</taxon>
        <taxon>Strongylidae</taxon>
        <taxon>Strongylus</taxon>
    </lineage>
</organism>
<dbReference type="Gene3D" id="3.40.50.1820">
    <property type="entry name" value="alpha/beta hydrolase"/>
    <property type="match status" value="1"/>
</dbReference>
<dbReference type="InterPro" id="IPR002018">
    <property type="entry name" value="CarbesteraseB"/>
</dbReference>
<dbReference type="Proteomes" id="UP000270094">
    <property type="component" value="Unassembled WGS sequence"/>
</dbReference>
<evidence type="ECO:0000259" key="1">
    <source>
        <dbReference type="Pfam" id="PF00135"/>
    </source>
</evidence>
<keyword evidence="3" id="KW-1185">Reference proteome</keyword>
<sequence>MVYVGDHLQDVINEVVAFYVDRDGEQTFEFYIDRYTEFLSDLLFNVPAVNGIYARRDARWDIYAYVFDLYNDAYGDDDIPKRLRRATHASDVPYILEPTIDILDWKLHDKHKNIKEFFEESFAEFAIEGHPLNHQALWLEISADRTLRYMQIAKEFETKMGFFNGLKQRQIHHTPYQFSVAS</sequence>
<accession>A0A3P7IWN0</accession>
<dbReference type="SUPFAM" id="SSF53474">
    <property type="entry name" value="alpha/beta-Hydrolases"/>
    <property type="match status" value="1"/>
</dbReference>
<dbReference type="PANTHER" id="PTHR44590">
    <property type="entry name" value="CARBOXYLIC ESTER HYDROLASE-RELATED"/>
    <property type="match status" value="1"/>
</dbReference>
<name>A0A3P7IWN0_STRVU</name>
<gene>
    <name evidence="2" type="ORF">SVUK_LOCUS7271</name>
</gene>
<dbReference type="PANTHER" id="PTHR44590:SF3">
    <property type="entry name" value="CARBOXYLESTERASE TYPE B DOMAIN-CONTAINING PROTEIN"/>
    <property type="match status" value="1"/>
</dbReference>
<proteinExistence type="predicted"/>
<feature type="domain" description="Carboxylesterase type B" evidence="1">
    <location>
        <begin position="9"/>
        <end position="157"/>
    </location>
</feature>
<evidence type="ECO:0000313" key="2">
    <source>
        <dbReference type="EMBL" id="VDM72273.1"/>
    </source>
</evidence>
<dbReference type="AlphaFoldDB" id="A0A3P7IWN0"/>
<evidence type="ECO:0000313" key="3">
    <source>
        <dbReference type="Proteomes" id="UP000270094"/>
    </source>
</evidence>
<dbReference type="OrthoDB" id="5854651at2759"/>
<dbReference type="EMBL" id="UYYB01024610">
    <property type="protein sequence ID" value="VDM72273.1"/>
    <property type="molecule type" value="Genomic_DNA"/>
</dbReference>
<protein>
    <recommendedName>
        <fullName evidence="1">Carboxylesterase type B domain-containing protein</fullName>
    </recommendedName>
</protein>
<dbReference type="InterPro" id="IPR029058">
    <property type="entry name" value="AB_hydrolase_fold"/>
</dbReference>
<dbReference type="Pfam" id="PF00135">
    <property type="entry name" value="COesterase"/>
    <property type="match status" value="1"/>
</dbReference>